<proteinExistence type="predicted"/>
<keyword evidence="3" id="KW-1185">Reference proteome</keyword>
<evidence type="ECO:0000313" key="1">
    <source>
        <dbReference type="EMBL" id="ETI41313.1"/>
    </source>
</evidence>
<protein>
    <submittedName>
        <fullName evidence="2">Uncharacterized protein</fullName>
    </submittedName>
</protein>
<evidence type="ECO:0000313" key="3">
    <source>
        <dbReference type="Proteomes" id="UP000018721"/>
    </source>
</evidence>
<sequence length="182" mass="19873">MALRLGFVPIRVNTPLQQLAKTASIIETPSKPGSLDSSPAQQQAITAWWPWTPASPSPSRHVCRARIASSPYSFYVSHCKGLSPRLTDRNYMYFNEILAKVHLREQDARNNAAVLQSGAPKPWLPGAECLETLSAAHARCLFAWNAMAGAALLHALFIKIPAQLRAILFCHGEAIGSQACAR</sequence>
<gene>
    <name evidence="2" type="ORF">F443_13443</name>
    <name evidence="1" type="ORF">F443_13450</name>
</gene>
<dbReference type="EMBL" id="ANIZ01002327">
    <property type="protein sequence ID" value="ETI41334.1"/>
    <property type="molecule type" value="Genomic_DNA"/>
</dbReference>
<reference evidence="2 3" key="1">
    <citation type="submission" date="2013-11" db="EMBL/GenBank/DDBJ databases">
        <title>The Genome Sequence of Phytophthora parasitica P1569.</title>
        <authorList>
            <consortium name="The Broad Institute Genomics Platform"/>
            <person name="Russ C."/>
            <person name="Tyler B."/>
            <person name="Panabieres F."/>
            <person name="Shan W."/>
            <person name="Tripathy S."/>
            <person name="Grunwald N."/>
            <person name="Machado M."/>
            <person name="Johnson C.S."/>
            <person name="Arredondo F."/>
            <person name="Hong C."/>
            <person name="Coffey M."/>
            <person name="Young S.K."/>
            <person name="Zeng Q."/>
            <person name="Gargeya S."/>
            <person name="Fitzgerald M."/>
            <person name="Abouelleil A."/>
            <person name="Alvarado L."/>
            <person name="Chapman S.B."/>
            <person name="Gainer-Dewar J."/>
            <person name="Goldberg J."/>
            <person name="Griggs A."/>
            <person name="Gujja S."/>
            <person name="Hansen M."/>
            <person name="Howarth C."/>
            <person name="Imamovic A."/>
            <person name="Ireland A."/>
            <person name="Larimer J."/>
            <person name="McCowan C."/>
            <person name="Murphy C."/>
            <person name="Pearson M."/>
            <person name="Poon T.W."/>
            <person name="Priest M."/>
            <person name="Roberts A."/>
            <person name="Saif S."/>
            <person name="Shea T."/>
            <person name="Sykes S."/>
            <person name="Wortman J."/>
            <person name="Nusbaum C."/>
            <person name="Birren B."/>
        </authorList>
    </citation>
    <scope>NUCLEOTIDE SEQUENCE [LARGE SCALE GENOMIC DNA]</scope>
    <source>
        <strain evidence="2 3">P1569</strain>
    </source>
</reference>
<dbReference type="AlphaFoldDB" id="V9EQ17"/>
<name>V9EQ17_PHYNI</name>
<dbReference type="EMBL" id="ANIZ01002328">
    <property type="protein sequence ID" value="ETI41313.1"/>
    <property type="molecule type" value="Genomic_DNA"/>
</dbReference>
<evidence type="ECO:0000313" key="2">
    <source>
        <dbReference type="EMBL" id="ETI41334.1"/>
    </source>
</evidence>
<dbReference type="HOGENOM" id="CLU_1484810_0_0_1"/>
<accession>V9EQ17</accession>
<comment type="caution">
    <text evidence="2">The sequence shown here is derived from an EMBL/GenBank/DDBJ whole genome shotgun (WGS) entry which is preliminary data.</text>
</comment>
<organism evidence="2 3">
    <name type="scientific">Phytophthora nicotianae P1569</name>
    <dbReference type="NCBI Taxonomy" id="1317065"/>
    <lineage>
        <taxon>Eukaryota</taxon>
        <taxon>Sar</taxon>
        <taxon>Stramenopiles</taxon>
        <taxon>Oomycota</taxon>
        <taxon>Peronosporomycetes</taxon>
        <taxon>Peronosporales</taxon>
        <taxon>Peronosporaceae</taxon>
        <taxon>Phytophthora</taxon>
    </lineage>
</organism>
<dbReference type="Proteomes" id="UP000018721">
    <property type="component" value="Unassembled WGS sequence"/>
</dbReference>